<name>A0A183ILW5_9BILA</name>
<evidence type="ECO:0000256" key="14">
    <source>
        <dbReference type="RuleBase" id="RU000722"/>
    </source>
</evidence>
<dbReference type="Proteomes" id="UP000270296">
    <property type="component" value="Unassembled WGS sequence"/>
</dbReference>
<keyword evidence="7" id="KW-0597">Phosphoprotein</keyword>
<keyword evidence="12" id="KW-0496">Mitochondrion</keyword>
<keyword evidence="9" id="KW-0809">Transit peptide</keyword>
<dbReference type="Gene3D" id="1.10.1200.10">
    <property type="entry name" value="ACP-like"/>
    <property type="match status" value="1"/>
</dbReference>
<evidence type="ECO:0000256" key="5">
    <source>
        <dbReference type="ARBA" id="ARBA00022450"/>
    </source>
</evidence>
<comment type="function">
    <text evidence="14">Carrier of the growing fatty acid chain in fatty acid biosynthesis.</text>
</comment>
<keyword evidence="8" id="KW-0276">Fatty acid metabolism</keyword>
<sequence length="153" mass="17207">MATANRLLERFASRQFHRQAASLLCPRTTQRPSRVIVNVAATGVRALSSSQAPLLLCATVHWRSYSSGRPLTLKTVNDRVMLVLRLFDKIDPEKVKSSSHFINDLGLDSLDHVEIITAIEEEFGIEIPDGDSEQLMTPGHIIQYICDKEDIYE</sequence>
<dbReference type="GO" id="GO:0000036">
    <property type="term" value="F:acyl carrier activity"/>
    <property type="evidence" value="ECO:0007669"/>
    <property type="project" value="TreeGrafter"/>
</dbReference>
<evidence type="ECO:0000256" key="6">
    <source>
        <dbReference type="ARBA" id="ARBA00022516"/>
    </source>
</evidence>
<evidence type="ECO:0000256" key="13">
    <source>
        <dbReference type="ARBA" id="ARBA00023160"/>
    </source>
</evidence>
<evidence type="ECO:0000256" key="12">
    <source>
        <dbReference type="ARBA" id="ARBA00023128"/>
    </source>
</evidence>
<evidence type="ECO:0000256" key="2">
    <source>
        <dbReference type="ARBA" id="ARBA00005194"/>
    </source>
</evidence>
<comment type="similarity">
    <text evidence="3">Belongs to the acyl carrier protein (ACP) family.</text>
</comment>
<reference evidence="18" key="1">
    <citation type="submission" date="2016-06" db="UniProtKB">
        <authorList>
            <consortium name="WormBaseParasite"/>
        </authorList>
    </citation>
    <scope>IDENTIFICATION</scope>
</reference>
<evidence type="ECO:0000256" key="8">
    <source>
        <dbReference type="ARBA" id="ARBA00022832"/>
    </source>
</evidence>
<dbReference type="Pfam" id="PF00550">
    <property type="entry name" value="PP-binding"/>
    <property type="match status" value="1"/>
</dbReference>
<dbReference type="SUPFAM" id="SSF47336">
    <property type="entry name" value="ACP-like"/>
    <property type="match status" value="1"/>
</dbReference>
<comment type="subcellular location">
    <subcellularLocation>
        <location evidence="1">Mitochondrion</location>
    </subcellularLocation>
</comment>
<dbReference type="PANTHER" id="PTHR20863:SF28">
    <property type="entry name" value="ACYL CARRIER PROTEIN, MITOCHONDRIAL"/>
    <property type="match status" value="1"/>
</dbReference>
<dbReference type="OrthoDB" id="448946at2759"/>
<evidence type="ECO:0000313" key="16">
    <source>
        <dbReference type="EMBL" id="VDP04945.1"/>
    </source>
</evidence>
<dbReference type="WBParaSite" id="SBAD_0000480601-mRNA-1">
    <property type="protein sequence ID" value="SBAD_0000480601-mRNA-1"/>
    <property type="gene ID" value="SBAD_0000480601"/>
</dbReference>
<keyword evidence="4" id="KW-0813">Transport</keyword>
<dbReference type="FunFam" id="1.10.1200.10:FF:000003">
    <property type="entry name" value="Acyl carrier protein"/>
    <property type="match status" value="1"/>
</dbReference>
<gene>
    <name evidence="16" type="ORF">SBAD_LOCUS4611</name>
</gene>
<organism evidence="18">
    <name type="scientific">Soboliphyme baturini</name>
    <dbReference type="NCBI Taxonomy" id="241478"/>
    <lineage>
        <taxon>Eukaryota</taxon>
        <taxon>Metazoa</taxon>
        <taxon>Ecdysozoa</taxon>
        <taxon>Nematoda</taxon>
        <taxon>Enoplea</taxon>
        <taxon>Dorylaimia</taxon>
        <taxon>Dioctophymatida</taxon>
        <taxon>Dioctophymatoidea</taxon>
        <taxon>Soboliphymatidae</taxon>
        <taxon>Soboliphyme</taxon>
    </lineage>
</organism>
<dbReference type="InterPro" id="IPR003231">
    <property type="entry name" value="ACP"/>
</dbReference>
<reference evidence="16 17" key="2">
    <citation type="submission" date="2018-11" db="EMBL/GenBank/DDBJ databases">
        <authorList>
            <consortium name="Pathogen Informatics"/>
        </authorList>
    </citation>
    <scope>NUCLEOTIDE SEQUENCE [LARGE SCALE GENOMIC DNA]</scope>
</reference>
<accession>A0A183ILW5</accession>
<evidence type="ECO:0000256" key="11">
    <source>
        <dbReference type="ARBA" id="ARBA00023098"/>
    </source>
</evidence>
<dbReference type="AlphaFoldDB" id="A0A183ILW5"/>
<evidence type="ECO:0000256" key="10">
    <source>
        <dbReference type="ARBA" id="ARBA00022982"/>
    </source>
</evidence>
<comment type="pathway">
    <text evidence="2">Lipid metabolism; fatty acid biosynthesis.</text>
</comment>
<keyword evidence="5 14" id="KW-0596">Phosphopantetheine</keyword>
<evidence type="ECO:0000256" key="3">
    <source>
        <dbReference type="ARBA" id="ARBA00010930"/>
    </source>
</evidence>
<keyword evidence="6 14" id="KW-0444">Lipid biosynthesis</keyword>
<protein>
    <recommendedName>
        <fullName evidence="14">Acyl carrier protein</fullName>
    </recommendedName>
</protein>
<evidence type="ECO:0000256" key="4">
    <source>
        <dbReference type="ARBA" id="ARBA00022448"/>
    </source>
</evidence>
<evidence type="ECO:0000313" key="18">
    <source>
        <dbReference type="WBParaSite" id="SBAD_0000480601-mRNA-1"/>
    </source>
</evidence>
<dbReference type="PANTHER" id="PTHR20863">
    <property type="entry name" value="ACYL CARRIER PROTEIN"/>
    <property type="match status" value="1"/>
</dbReference>
<dbReference type="GO" id="GO:0000035">
    <property type="term" value="F:acyl binding"/>
    <property type="evidence" value="ECO:0007669"/>
    <property type="project" value="TreeGrafter"/>
</dbReference>
<evidence type="ECO:0000256" key="1">
    <source>
        <dbReference type="ARBA" id="ARBA00004173"/>
    </source>
</evidence>
<evidence type="ECO:0000256" key="7">
    <source>
        <dbReference type="ARBA" id="ARBA00022553"/>
    </source>
</evidence>
<evidence type="ECO:0000259" key="15">
    <source>
        <dbReference type="PROSITE" id="PS50075"/>
    </source>
</evidence>
<dbReference type="InterPro" id="IPR036736">
    <property type="entry name" value="ACP-like_sf"/>
</dbReference>
<feature type="domain" description="Carrier" evidence="15">
    <location>
        <begin position="74"/>
        <end position="149"/>
    </location>
</feature>
<dbReference type="GO" id="GO:0005739">
    <property type="term" value="C:mitochondrion"/>
    <property type="evidence" value="ECO:0007669"/>
    <property type="project" value="UniProtKB-SubCell"/>
</dbReference>
<evidence type="ECO:0000313" key="17">
    <source>
        <dbReference type="Proteomes" id="UP000270296"/>
    </source>
</evidence>
<proteinExistence type="inferred from homology"/>
<keyword evidence="17" id="KW-1185">Reference proteome</keyword>
<keyword evidence="10" id="KW-0249">Electron transport</keyword>
<evidence type="ECO:0000256" key="9">
    <source>
        <dbReference type="ARBA" id="ARBA00022946"/>
    </source>
</evidence>
<keyword evidence="11" id="KW-0443">Lipid metabolism</keyword>
<keyword evidence="13 14" id="KW-0275">Fatty acid biosynthesis</keyword>
<dbReference type="EMBL" id="UZAM01008433">
    <property type="protein sequence ID" value="VDP04945.1"/>
    <property type="molecule type" value="Genomic_DNA"/>
</dbReference>
<dbReference type="PROSITE" id="PS50075">
    <property type="entry name" value="CARRIER"/>
    <property type="match status" value="1"/>
</dbReference>
<dbReference type="InterPro" id="IPR009081">
    <property type="entry name" value="PP-bd_ACP"/>
</dbReference>
<dbReference type="HAMAP" id="MF_01217">
    <property type="entry name" value="Acyl_carrier"/>
    <property type="match status" value="1"/>
</dbReference>